<proteinExistence type="predicted"/>
<keyword evidence="4" id="KW-1185">Reference proteome</keyword>
<keyword evidence="3" id="KW-0067">ATP-binding</keyword>
<accession>A0ABV5MSP8</accession>
<name>A0ABV5MSP8_9ACTN</name>
<reference evidence="3 4" key="1">
    <citation type="submission" date="2024-09" db="EMBL/GenBank/DDBJ databases">
        <authorList>
            <person name="Sun Q."/>
            <person name="Mori K."/>
        </authorList>
    </citation>
    <scope>NUCLEOTIDE SEQUENCE [LARGE SCALE GENOMIC DNA]</scope>
    <source>
        <strain evidence="3 4">JCM 3307</strain>
    </source>
</reference>
<dbReference type="Pfam" id="PF13581">
    <property type="entry name" value="HATPase_c_2"/>
    <property type="match status" value="1"/>
</dbReference>
<comment type="caution">
    <text evidence="3">The sequence shown here is derived from an EMBL/GenBank/DDBJ whole genome shotgun (WGS) entry which is preliminary data.</text>
</comment>
<gene>
    <name evidence="3" type="ORF">ACFFTR_53220</name>
</gene>
<protein>
    <submittedName>
        <fullName evidence="3">ATP-binding protein</fullName>
    </submittedName>
</protein>
<dbReference type="PANTHER" id="PTHR35526">
    <property type="entry name" value="ANTI-SIGMA-F FACTOR RSBW-RELATED"/>
    <property type="match status" value="1"/>
</dbReference>
<dbReference type="InterPro" id="IPR050267">
    <property type="entry name" value="Anti-sigma-factor_SerPK"/>
</dbReference>
<evidence type="ECO:0000256" key="1">
    <source>
        <dbReference type="ARBA" id="ARBA00022527"/>
    </source>
</evidence>
<evidence type="ECO:0000313" key="4">
    <source>
        <dbReference type="Proteomes" id="UP001589608"/>
    </source>
</evidence>
<keyword evidence="1" id="KW-0808">Transferase</keyword>
<dbReference type="EMBL" id="JBHMCA010000094">
    <property type="protein sequence ID" value="MFB9451881.1"/>
    <property type="molecule type" value="Genomic_DNA"/>
</dbReference>
<dbReference type="Proteomes" id="UP001589608">
    <property type="component" value="Unassembled WGS sequence"/>
</dbReference>
<keyword evidence="1" id="KW-0723">Serine/threonine-protein kinase</keyword>
<evidence type="ECO:0000313" key="3">
    <source>
        <dbReference type="EMBL" id="MFB9451881.1"/>
    </source>
</evidence>
<dbReference type="PANTHER" id="PTHR35526:SF3">
    <property type="entry name" value="ANTI-SIGMA-F FACTOR RSBW"/>
    <property type="match status" value="1"/>
</dbReference>
<dbReference type="GO" id="GO:0005524">
    <property type="term" value="F:ATP binding"/>
    <property type="evidence" value="ECO:0007669"/>
    <property type="project" value="UniProtKB-KW"/>
</dbReference>
<sequence length="190" mass="20637">MFDLDRHFDLGDLAELRPSLAARAGEHTTDRRQIDGLLLIATELATNAIRHGGGRGRLQLWHRGTTLYCRVTDAGPGLTRTDIGRVRPEPTATGGRGLWLCRRLARLLYVHAGPGRVGTTITAIIASEQPDGRRTPPSPAPASLAAALAERTRELLGTSQYLCARAAAATAAAAEICRRRPRRRIEPRPL</sequence>
<organism evidence="3 4">
    <name type="scientific">Dactylosporangium vinaceum</name>
    <dbReference type="NCBI Taxonomy" id="53362"/>
    <lineage>
        <taxon>Bacteria</taxon>
        <taxon>Bacillati</taxon>
        <taxon>Actinomycetota</taxon>
        <taxon>Actinomycetes</taxon>
        <taxon>Micromonosporales</taxon>
        <taxon>Micromonosporaceae</taxon>
        <taxon>Dactylosporangium</taxon>
    </lineage>
</organism>
<dbReference type="Gene3D" id="3.30.565.10">
    <property type="entry name" value="Histidine kinase-like ATPase, C-terminal domain"/>
    <property type="match status" value="1"/>
</dbReference>
<dbReference type="CDD" id="cd16936">
    <property type="entry name" value="HATPase_RsbW-like"/>
    <property type="match status" value="1"/>
</dbReference>
<dbReference type="RefSeq" id="WP_223104797.1">
    <property type="nucleotide sequence ID" value="NZ_CP061913.1"/>
</dbReference>
<evidence type="ECO:0000259" key="2">
    <source>
        <dbReference type="Pfam" id="PF13581"/>
    </source>
</evidence>
<dbReference type="InterPro" id="IPR036890">
    <property type="entry name" value="HATPase_C_sf"/>
</dbReference>
<dbReference type="InterPro" id="IPR003594">
    <property type="entry name" value="HATPase_dom"/>
</dbReference>
<feature type="domain" description="Histidine kinase/HSP90-like ATPase" evidence="2">
    <location>
        <begin position="9"/>
        <end position="124"/>
    </location>
</feature>
<keyword evidence="1" id="KW-0418">Kinase</keyword>
<keyword evidence="3" id="KW-0547">Nucleotide-binding</keyword>
<dbReference type="SUPFAM" id="SSF55874">
    <property type="entry name" value="ATPase domain of HSP90 chaperone/DNA topoisomerase II/histidine kinase"/>
    <property type="match status" value="1"/>
</dbReference>